<feature type="transmembrane region" description="Helical" evidence="1">
    <location>
        <begin position="211"/>
        <end position="230"/>
    </location>
</feature>
<feature type="domain" description="RNase H type-1" evidence="2">
    <location>
        <begin position="116"/>
        <end position="208"/>
    </location>
</feature>
<dbReference type="SUPFAM" id="SSF53098">
    <property type="entry name" value="Ribonuclease H-like"/>
    <property type="match status" value="1"/>
</dbReference>
<proteinExistence type="predicted"/>
<dbReference type="Proteomes" id="UP000290289">
    <property type="component" value="Chromosome 12"/>
</dbReference>
<accession>A0A498IC87</accession>
<reference evidence="3 4" key="1">
    <citation type="submission" date="2018-10" db="EMBL/GenBank/DDBJ databases">
        <title>A high-quality apple genome assembly.</title>
        <authorList>
            <person name="Hu J."/>
        </authorList>
    </citation>
    <scope>NUCLEOTIDE SEQUENCE [LARGE SCALE GENOMIC DNA]</scope>
    <source>
        <strain evidence="4">cv. HFTH1</strain>
        <tissue evidence="3">Young leaf</tissue>
    </source>
</reference>
<dbReference type="CDD" id="cd06222">
    <property type="entry name" value="RNase_H_like"/>
    <property type="match status" value="1"/>
</dbReference>
<dbReference type="GO" id="GO:0004523">
    <property type="term" value="F:RNA-DNA hybrid ribonuclease activity"/>
    <property type="evidence" value="ECO:0007669"/>
    <property type="project" value="InterPro"/>
</dbReference>
<name>A0A498IC87_MALDO</name>
<protein>
    <recommendedName>
        <fullName evidence="2">RNase H type-1 domain-containing protein</fullName>
    </recommendedName>
</protein>
<dbReference type="PANTHER" id="PTHR47074:SF79">
    <property type="entry name" value="PUTATIVE-RELATED"/>
    <property type="match status" value="1"/>
</dbReference>
<keyword evidence="1" id="KW-0812">Transmembrane</keyword>
<dbReference type="GO" id="GO:0003676">
    <property type="term" value="F:nucleic acid binding"/>
    <property type="evidence" value="ECO:0007669"/>
    <property type="project" value="InterPro"/>
</dbReference>
<dbReference type="InterPro" id="IPR002156">
    <property type="entry name" value="RNaseH_domain"/>
</dbReference>
<evidence type="ECO:0000259" key="2">
    <source>
        <dbReference type="Pfam" id="PF13456"/>
    </source>
</evidence>
<keyword evidence="4" id="KW-1185">Reference proteome</keyword>
<keyword evidence="1" id="KW-0472">Membrane</keyword>
<dbReference type="InterPro" id="IPR052929">
    <property type="entry name" value="RNase_H-like_EbsB-rel"/>
</dbReference>
<dbReference type="EMBL" id="RDQH01000338">
    <property type="protein sequence ID" value="RXH80589.1"/>
    <property type="molecule type" value="Genomic_DNA"/>
</dbReference>
<dbReference type="AlphaFoldDB" id="A0A498IC87"/>
<dbReference type="InterPro" id="IPR012337">
    <property type="entry name" value="RNaseH-like_sf"/>
</dbReference>
<evidence type="ECO:0000313" key="4">
    <source>
        <dbReference type="Proteomes" id="UP000290289"/>
    </source>
</evidence>
<dbReference type="PANTHER" id="PTHR47074">
    <property type="entry name" value="BNAC02G40300D PROTEIN"/>
    <property type="match status" value="1"/>
</dbReference>
<dbReference type="InterPro" id="IPR036397">
    <property type="entry name" value="RNaseH_sf"/>
</dbReference>
<comment type="caution">
    <text evidence="3">The sequence shown here is derived from an EMBL/GenBank/DDBJ whole genome shotgun (WGS) entry which is preliminary data.</text>
</comment>
<sequence length="232" mass="25292">MQYWSYQSTSSSCDHNWNAPLLRSLFSNVEADAILSLPLSIRNPIDKLIWHFGPKGHFSVKSAYHLALENFCERRMVVLPPWTDAASGYCGRKCGQPVPSTPIRWTKPHPGFLKVNVDGAWSDQRKLGGVGIVICNELGAFVAARSLRFGFVFSALHVEALAAREGLSLMTERGLLHSIIIESDSLQIVRALLGNSSDMSVIGHIAEDSKAALLGIIGVLIVLLMVGLALSL</sequence>
<organism evidence="3 4">
    <name type="scientific">Malus domestica</name>
    <name type="common">Apple</name>
    <name type="synonym">Pyrus malus</name>
    <dbReference type="NCBI Taxonomy" id="3750"/>
    <lineage>
        <taxon>Eukaryota</taxon>
        <taxon>Viridiplantae</taxon>
        <taxon>Streptophyta</taxon>
        <taxon>Embryophyta</taxon>
        <taxon>Tracheophyta</taxon>
        <taxon>Spermatophyta</taxon>
        <taxon>Magnoliopsida</taxon>
        <taxon>eudicotyledons</taxon>
        <taxon>Gunneridae</taxon>
        <taxon>Pentapetalae</taxon>
        <taxon>rosids</taxon>
        <taxon>fabids</taxon>
        <taxon>Rosales</taxon>
        <taxon>Rosaceae</taxon>
        <taxon>Amygdaloideae</taxon>
        <taxon>Maleae</taxon>
        <taxon>Malus</taxon>
    </lineage>
</organism>
<gene>
    <name evidence="3" type="ORF">DVH24_004503</name>
</gene>
<dbReference type="Gene3D" id="3.30.420.10">
    <property type="entry name" value="Ribonuclease H-like superfamily/Ribonuclease H"/>
    <property type="match status" value="1"/>
</dbReference>
<dbReference type="Pfam" id="PF13456">
    <property type="entry name" value="RVT_3"/>
    <property type="match status" value="1"/>
</dbReference>
<keyword evidence="1" id="KW-1133">Transmembrane helix</keyword>
<evidence type="ECO:0000256" key="1">
    <source>
        <dbReference type="SAM" id="Phobius"/>
    </source>
</evidence>
<dbReference type="InterPro" id="IPR044730">
    <property type="entry name" value="RNase_H-like_dom_plant"/>
</dbReference>
<evidence type="ECO:0000313" key="3">
    <source>
        <dbReference type="EMBL" id="RXH80589.1"/>
    </source>
</evidence>